<protein>
    <recommendedName>
        <fullName evidence="1">DUF6036 domain-containing protein</fullName>
    </recommendedName>
</protein>
<gene>
    <name evidence="2" type="ORF">UT30_C0030G0010</name>
</gene>
<evidence type="ECO:0000259" key="1">
    <source>
        <dbReference type="Pfam" id="PF19502"/>
    </source>
</evidence>
<dbReference type="Pfam" id="PF19502">
    <property type="entry name" value="DUF6036"/>
    <property type="match status" value="1"/>
</dbReference>
<dbReference type="SUPFAM" id="SSF81301">
    <property type="entry name" value="Nucleotidyltransferase"/>
    <property type="match status" value="1"/>
</dbReference>
<proteinExistence type="predicted"/>
<feature type="domain" description="DUF6036" evidence="1">
    <location>
        <begin position="8"/>
        <end position="144"/>
    </location>
</feature>
<evidence type="ECO:0000313" key="3">
    <source>
        <dbReference type="Proteomes" id="UP000033935"/>
    </source>
</evidence>
<dbReference type="Gene3D" id="3.30.460.40">
    <property type="match status" value="1"/>
</dbReference>
<reference evidence="2 3" key="1">
    <citation type="journal article" date="2015" name="Nature">
        <title>rRNA introns, odd ribosomes, and small enigmatic genomes across a large radiation of phyla.</title>
        <authorList>
            <person name="Brown C.T."/>
            <person name="Hug L.A."/>
            <person name="Thomas B.C."/>
            <person name="Sharon I."/>
            <person name="Castelle C.J."/>
            <person name="Singh A."/>
            <person name="Wilkins M.J."/>
            <person name="Williams K.H."/>
            <person name="Banfield J.F."/>
        </authorList>
    </citation>
    <scope>NUCLEOTIDE SEQUENCE [LARGE SCALE GENOMIC DNA]</scope>
</reference>
<comment type="caution">
    <text evidence="2">The sequence shown here is derived from an EMBL/GenBank/DDBJ whole genome shotgun (WGS) entry which is preliminary data.</text>
</comment>
<dbReference type="AlphaFoldDB" id="A0A0G0PZ91"/>
<evidence type="ECO:0000313" key="2">
    <source>
        <dbReference type="EMBL" id="KKR03455.1"/>
    </source>
</evidence>
<dbReference type="InterPro" id="IPR045792">
    <property type="entry name" value="DUF6036"/>
</dbReference>
<accession>A0A0G0PZ91</accession>
<dbReference type="EMBL" id="LBWG01000030">
    <property type="protein sequence ID" value="KKR03455.1"/>
    <property type="molecule type" value="Genomic_DNA"/>
</dbReference>
<organism evidence="2 3">
    <name type="scientific">Candidatus Uhrbacteria bacterium GW2011_GWF2_39_13</name>
    <dbReference type="NCBI Taxonomy" id="1618995"/>
    <lineage>
        <taxon>Bacteria</taxon>
        <taxon>Candidatus Uhriibacteriota</taxon>
    </lineage>
</organism>
<dbReference type="Proteomes" id="UP000033935">
    <property type="component" value="Unassembled WGS sequence"/>
</dbReference>
<sequence length="148" mass="17034">MNIQPDFKELLQLLEKHKVEYMIIGGYAVAFYGYPRFTKDIDIFFEISKDNIAKLIKALIEFGFPEKDLKNDLFATKGNVITFGVAPVRVDLLNEISGVEFSVAKKHRARGKYSELEVYFIGKDDLIRNKLSTDRLHDKADAEELKDK</sequence>
<name>A0A0G0PZ91_9BACT</name>
<dbReference type="InterPro" id="IPR043519">
    <property type="entry name" value="NT_sf"/>
</dbReference>